<dbReference type="AlphaFoldDB" id="A0A7S3JFL3"/>
<proteinExistence type="predicted"/>
<reference evidence="1" key="1">
    <citation type="submission" date="2021-01" db="EMBL/GenBank/DDBJ databases">
        <authorList>
            <person name="Corre E."/>
            <person name="Pelletier E."/>
            <person name="Niang G."/>
            <person name="Scheremetjew M."/>
            <person name="Finn R."/>
            <person name="Kale V."/>
            <person name="Holt S."/>
            <person name="Cochrane G."/>
            <person name="Meng A."/>
            <person name="Brown T."/>
            <person name="Cohen L."/>
        </authorList>
    </citation>
    <scope>NUCLEOTIDE SEQUENCE</scope>
    <source>
        <strain evidence="1">FSP1.4</strain>
    </source>
</reference>
<evidence type="ECO:0000313" key="1">
    <source>
        <dbReference type="EMBL" id="CAE0353948.1"/>
    </source>
</evidence>
<dbReference type="EMBL" id="HBII01030957">
    <property type="protein sequence ID" value="CAE0353948.1"/>
    <property type="molecule type" value="Transcribed_RNA"/>
</dbReference>
<protein>
    <submittedName>
        <fullName evidence="1">Uncharacterized protein</fullName>
    </submittedName>
</protein>
<organism evidence="1">
    <name type="scientific">Euplotes harpa</name>
    <dbReference type="NCBI Taxonomy" id="151035"/>
    <lineage>
        <taxon>Eukaryota</taxon>
        <taxon>Sar</taxon>
        <taxon>Alveolata</taxon>
        <taxon>Ciliophora</taxon>
        <taxon>Intramacronucleata</taxon>
        <taxon>Spirotrichea</taxon>
        <taxon>Hypotrichia</taxon>
        <taxon>Euplotida</taxon>
        <taxon>Euplotidae</taxon>
        <taxon>Euplotes</taxon>
    </lineage>
</organism>
<accession>A0A7S3JFL3</accession>
<gene>
    <name evidence="1" type="ORF">EHAR0213_LOCUS12864</name>
</gene>
<name>A0A7S3JFL3_9SPIT</name>
<sequence length="110" mass="12515">MNRIRNKFFKPFLDHKRVSLRSSSMARRKAISSLQKVGEAYGVILHSNGCVSRRPPATADVKKRPVRYKLSNNQNEQHDTLGDKNILTASKPVIIDNEFNQKFFIAASSK</sequence>